<organism evidence="1 2">
    <name type="scientific">Paludisphaera borealis</name>
    <dbReference type="NCBI Taxonomy" id="1387353"/>
    <lineage>
        <taxon>Bacteria</taxon>
        <taxon>Pseudomonadati</taxon>
        <taxon>Planctomycetota</taxon>
        <taxon>Planctomycetia</taxon>
        <taxon>Isosphaerales</taxon>
        <taxon>Isosphaeraceae</taxon>
        <taxon>Paludisphaera</taxon>
    </lineage>
</organism>
<protein>
    <recommendedName>
        <fullName evidence="3">Peptidase C-terminal archaeal/bacterial domain-containing protein</fullName>
    </recommendedName>
</protein>
<dbReference type="Gene3D" id="2.60.120.380">
    <property type="match status" value="2"/>
</dbReference>
<dbReference type="OrthoDB" id="237792at2"/>
<dbReference type="STRING" id="1387353.BSF38_04004"/>
<name>A0A1U7CU70_9BACT</name>
<proteinExistence type="predicted"/>
<reference evidence="2" key="1">
    <citation type="submission" date="2016-12" db="EMBL/GenBank/DDBJ databases">
        <title>Comparative genomics of four Isosphaeraceae planctomycetes: a common pool of plasmids and glycoside hydrolase genes.</title>
        <authorList>
            <person name="Ivanova A."/>
        </authorList>
    </citation>
    <scope>NUCLEOTIDE SEQUENCE [LARGE SCALE GENOMIC DNA]</scope>
    <source>
        <strain evidence="2">PX4</strain>
    </source>
</reference>
<gene>
    <name evidence="1" type="ORF">BSF38_04004</name>
</gene>
<dbReference type="AlphaFoldDB" id="A0A1U7CU70"/>
<accession>A0A1U7CU70</accession>
<dbReference type="RefSeq" id="WP_076348577.1">
    <property type="nucleotide sequence ID" value="NZ_CP019082.1"/>
</dbReference>
<evidence type="ECO:0000313" key="2">
    <source>
        <dbReference type="Proteomes" id="UP000186309"/>
    </source>
</evidence>
<dbReference type="Proteomes" id="UP000186309">
    <property type="component" value="Chromosome"/>
</dbReference>
<evidence type="ECO:0008006" key="3">
    <source>
        <dbReference type="Google" id="ProtNLM"/>
    </source>
</evidence>
<dbReference type="EMBL" id="CP019082">
    <property type="protein sequence ID" value="APW62458.1"/>
    <property type="molecule type" value="Genomic_DNA"/>
</dbReference>
<evidence type="ECO:0000313" key="1">
    <source>
        <dbReference type="EMBL" id="APW62458.1"/>
    </source>
</evidence>
<sequence>MSRILGRAVVVLVLSWIAEPSLRAEPPTIGEVSPFGVKRGESAEVNLTGANLAGNPRLIAPFPFQLEPTPPEKSNAGAWVFKVNVPATVAVGVYPIRVQTDDGISNPFLFAVGQLPQVAEKEENSTFETAQAVPAPPLVIEGRAAANDVDYFKFTGKKGQKIVVDAQCARLGSGVDPSIRLTTASASRRFIASADDSPGLLTDARLVAELPEDTDYVVEISDSRYLGGGRPVYRLTIGVVPIAEEIYPLGGRAGETVGFELRGGTLNDLAIAADRVSPLGNAWIHWPKVASPTPGAAGATDVESLRPILVSRYPEIRESTNPADGPPKGVAPVVFNGRIDPPGDEDRFTVAVTPGQKVRIKVEASQHGSKLDGVLQVLNPKGAAIGNADDTTTPGPMKNGVVQNIVEPDPSLTLAVPGDVNEVTLVLHDLEKRGGIGFPYRILVEPVAPDFDVHLNDAQASIPKGGTAVVGVTLTRREFDGPITLSVLDPPAGLTFRPGTIAAGQVVGALSLSATADAAFPLSTLKLVGVGQGPSGPIQKLAVHRTTFASQEFLPTNVLDEDGLTSATAQPTLATLDAPAGPLEVAHGQSVSIPIKVVRAKDANAALAIASLALPPGLTAPAATIAEKAGEGTATVAAAPEAALGAMTVALTAKGKFAPGERTLAIPAVTLNVVRPIELTLAAPAVELAPGATVEVKGKVVRKGSFKDPVVIRLDGLPAGLKADPATVAPGASDFVVKVTAAADAKPAEAAAKVAAVFQIDKKDYAFPPSALAAKIVAPKPK</sequence>
<dbReference type="KEGG" id="pbor:BSF38_04004"/>
<keyword evidence="2" id="KW-1185">Reference proteome</keyword>